<dbReference type="SUPFAM" id="SSF57850">
    <property type="entry name" value="RING/U-box"/>
    <property type="match status" value="1"/>
</dbReference>
<evidence type="ECO:0000313" key="3">
    <source>
        <dbReference type="EMBL" id="KAK8529954.1"/>
    </source>
</evidence>
<sequence>MGAACCVAAGDKAIVNGPGSELLHRNIRCSPTWSFHWDSRRRVAGEDTSLNWFSDAISRDDESEVKYESACVSEDGILSESFRSRTWLKSPTSEGTAVVQSDRSFSRNISVDVNLEQVREPTEAPAALYLSPPKVSLSSPSASSLATCPLSSKNHVHPTSSTTTRWPLDLKSPSRYSVVAERPMMPSWSNESTGGSRGCSSDGWSMHAFSELMATSRREMWSFDNDTWGSHREKIHTSNGRISASPSVDLQTCGVCSKPVLEKSLWSSQKIIISNELPVVAVLTCGHVYHAECLEHMIPETDKYDPACPICTLGEKKALKAEMGFKGKTNRRSRYRFVDDDIDNDSAVFNRLERKGLEGKASSSNMKSPSSRSFLWKHLSFGSKGSRSPSENHSTRKKGIFWTKSCKT</sequence>
<dbReference type="InterPro" id="IPR013083">
    <property type="entry name" value="Znf_RING/FYVE/PHD"/>
</dbReference>
<name>A0ABR2D5A1_9ROSI</name>
<comment type="caution">
    <text evidence="3">The sequence shown here is derived from an EMBL/GenBank/DDBJ whole genome shotgun (WGS) entry which is preliminary data.</text>
</comment>
<organism evidence="3 4">
    <name type="scientific">Hibiscus sabdariffa</name>
    <name type="common">roselle</name>
    <dbReference type="NCBI Taxonomy" id="183260"/>
    <lineage>
        <taxon>Eukaryota</taxon>
        <taxon>Viridiplantae</taxon>
        <taxon>Streptophyta</taxon>
        <taxon>Embryophyta</taxon>
        <taxon>Tracheophyta</taxon>
        <taxon>Spermatophyta</taxon>
        <taxon>Magnoliopsida</taxon>
        <taxon>eudicotyledons</taxon>
        <taxon>Gunneridae</taxon>
        <taxon>Pentapetalae</taxon>
        <taxon>rosids</taxon>
        <taxon>malvids</taxon>
        <taxon>Malvales</taxon>
        <taxon>Malvaceae</taxon>
        <taxon>Malvoideae</taxon>
        <taxon>Hibiscus</taxon>
    </lineage>
</organism>
<accession>A0ABR2D5A1</accession>
<reference evidence="3 4" key="1">
    <citation type="journal article" date="2024" name="G3 (Bethesda)">
        <title>Genome assembly of Hibiscus sabdariffa L. provides insights into metabolisms of medicinal natural products.</title>
        <authorList>
            <person name="Kim T."/>
        </authorList>
    </citation>
    <scope>NUCLEOTIDE SEQUENCE [LARGE SCALE GENOMIC DNA]</scope>
    <source>
        <strain evidence="3">TK-2024</strain>
        <tissue evidence="3">Old leaves</tissue>
    </source>
</reference>
<keyword evidence="1" id="KW-0479">Metal-binding</keyword>
<dbReference type="SMART" id="SM00184">
    <property type="entry name" value="RING"/>
    <property type="match status" value="1"/>
</dbReference>
<protein>
    <recommendedName>
        <fullName evidence="2">RING-type domain-containing protein</fullName>
    </recommendedName>
</protein>
<gene>
    <name evidence="3" type="ORF">V6N12_060717</name>
</gene>
<dbReference type="Gene3D" id="3.30.40.10">
    <property type="entry name" value="Zinc/RING finger domain, C3HC4 (zinc finger)"/>
    <property type="match status" value="1"/>
</dbReference>
<dbReference type="Proteomes" id="UP001472677">
    <property type="component" value="Unassembled WGS sequence"/>
</dbReference>
<evidence type="ECO:0000313" key="4">
    <source>
        <dbReference type="Proteomes" id="UP001472677"/>
    </source>
</evidence>
<keyword evidence="4" id="KW-1185">Reference proteome</keyword>
<feature type="domain" description="RING-type" evidence="2">
    <location>
        <begin position="253"/>
        <end position="312"/>
    </location>
</feature>
<dbReference type="PANTHER" id="PTHR31150">
    <property type="entry name" value="EXPRESSED PROTEIN"/>
    <property type="match status" value="1"/>
</dbReference>
<evidence type="ECO:0000259" key="2">
    <source>
        <dbReference type="PROSITE" id="PS50089"/>
    </source>
</evidence>
<keyword evidence="1" id="KW-0863">Zinc-finger</keyword>
<dbReference type="PANTHER" id="PTHR31150:SF26">
    <property type="entry name" value="RING-TYPE DOMAIN-CONTAINING PROTEIN"/>
    <property type="match status" value="1"/>
</dbReference>
<proteinExistence type="predicted"/>
<dbReference type="PROSITE" id="PS50089">
    <property type="entry name" value="ZF_RING_2"/>
    <property type="match status" value="1"/>
</dbReference>
<keyword evidence="1" id="KW-0862">Zinc</keyword>
<evidence type="ECO:0000256" key="1">
    <source>
        <dbReference type="PROSITE-ProRule" id="PRU00175"/>
    </source>
</evidence>
<dbReference type="EMBL" id="JBBPBM010000036">
    <property type="protein sequence ID" value="KAK8529954.1"/>
    <property type="molecule type" value="Genomic_DNA"/>
</dbReference>
<dbReference type="InterPro" id="IPR001841">
    <property type="entry name" value="Znf_RING"/>
</dbReference>